<dbReference type="KEGG" id="apln:108735803"/>
<dbReference type="GeneID" id="108735803"/>
<name>A0A1W4WTV2_AGRPL</name>
<evidence type="ECO:0000313" key="3">
    <source>
        <dbReference type="RefSeq" id="XP_018323465.1"/>
    </source>
</evidence>
<evidence type="ECO:0000313" key="2">
    <source>
        <dbReference type="Proteomes" id="UP000192223"/>
    </source>
</evidence>
<gene>
    <name evidence="3" type="primary">LOC108735803</name>
</gene>
<dbReference type="OrthoDB" id="445685at2759"/>
<organism evidence="2 3">
    <name type="scientific">Agrilus planipennis</name>
    <name type="common">Emerald ash borer</name>
    <name type="synonym">Agrilus marcopoli</name>
    <dbReference type="NCBI Taxonomy" id="224129"/>
    <lineage>
        <taxon>Eukaryota</taxon>
        <taxon>Metazoa</taxon>
        <taxon>Ecdysozoa</taxon>
        <taxon>Arthropoda</taxon>
        <taxon>Hexapoda</taxon>
        <taxon>Insecta</taxon>
        <taxon>Pterygota</taxon>
        <taxon>Neoptera</taxon>
        <taxon>Endopterygota</taxon>
        <taxon>Coleoptera</taxon>
        <taxon>Polyphaga</taxon>
        <taxon>Elateriformia</taxon>
        <taxon>Buprestoidea</taxon>
        <taxon>Buprestidae</taxon>
        <taxon>Agrilinae</taxon>
        <taxon>Agrilus</taxon>
    </lineage>
</organism>
<dbReference type="AlphaFoldDB" id="A0A1W4WTV2"/>
<keyword evidence="2" id="KW-1185">Reference proteome</keyword>
<dbReference type="InParanoid" id="A0A1W4WTV2"/>
<keyword evidence="1" id="KW-0732">Signal</keyword>
<feature type="signal peptide" evidence="1">
    <location>
        <begin position="1"/>
        <end position="17"/>
    </location>
</feature>
<proteinExistence type="predicted"/>
<dbReference type="RefSeq" id="XP_018323465.1">
    <property type="nucleotide sequence ID" value="XM_018467963.2"/>
</dbReference>
<evidence type="ECO:0000256" key="1">
    <source>
        <dbReference type="SAM" id="SignalP"/>
    </source>
</evidence>
<accession>A0A1W4WTV2</accession>
<reference evidence="3" key="1">
    <citation type="submission" date="2025-08" db="UniProtKB">
        <authorList>
            <consortium name="RefSeq"/>
        </authorList>
    </citation>
    <scope>IDENTIFICATION</scope>
    <source>
        <tissue evidence="3">Entire body</tissue>
    </source>
</reference>
<dbReference type="Proteomes" id="UP000192223">
    <property type="component" value="Unplaced"/>
</dbReference>
<feature type="chain" id="PRO_5010692575" evidence="1">
    <location>
        <begin position="18"/>
        <end position="147"/>
    </location>
</feature>
<protein>
    <submittedName>
        <fullName evidence="3">Uncharacterized protein LOC108735803</fullName>
    </submittedName>
</protein>
<sequence length="147" mass="14068">MHSAIVALFCFFAATQAASFSAATLPAAVGSGVSAATLPAVVGSGVSAATLPAEVESGVGAATLPAEVGSGVSASTLPAFVESGVGAATLPVVIGSNDASVSDVEATADGDAVELKLTIRVPIGASGVSGEPSVASVRPSLPVTWFR</sequence>